<accession>A0A1H5STE0</accession>
<dbReference type="SUPFAM" id="SSF53850">
    <property type="entry name" value="Periplasmic binding protein-like II"/>
    <property type="match status" value="1"/>
</dbReference>
<evidence type="ECO:0000256" key="3">
    <source>
        <dbReference type="ARBA" id="ARBA00022764"/>
    </source>
</evidence>
<proteinExistence type="inferred from homology"/>
<evidence type="ECO:0000256" key="4">
    <source>
        <dbReference type="SAM" id="SignalP"/>
    </source>
</evidence>
<dbReference type="PANTHER" id="PTHR43649">
    <property type="entry name" value="ARABINOSE-BINDING PROTEIN-RELATED"/>
    <property type="match status" value="1"/>
</dbReference>
<dbReference type="EMBL" id="FNUY01000001">
    <property type="protein sequence ID" value="SEF53809.1"/>
    <property type="molecule type" value="Genomic_DNA"/>
</dbReference>
<keyword evidence="3" id="KW-0574">Periplasm</keyword>
<evidence type="ECO:0000313" key="6">
    <source>
        <dbReference type="Proteomes" id="UP000236743"/>
    </source>
</evidence>
<sequence length="449" mass="48317">MALSRREILLSGLTVSVAGLPSGFAQAAPFAAWEAALKSKPGREVRILAISHPASDAMKALTPEFEAATGIKVTWEVVGSGEIMSKQLLAQTARDTSYDVYMVRGTALAEYEAKRMLTDLRDLIQNTAATPDDYDFEDIHVAYRQGIGSTKGKVLGIPVAGETFFLSYRKDLFEKYGRAAPQTMDELLDAARFFQNKEPGLSGISMRAETGRTLALSWELFTPAFGANIIDQKTWDVAVDSSETLQSLEYLLALLSNAPPDVETYSWDAAVSAFASGKTAMWFDATSLQPWLTDPSKSKVVGKVGYVPPPAGPKGRFGPVGGWSLGLPANSRNKEAGWAFIAWMTSKAKAKDVIAKGGVPSRVSTLTGSDFVGKDPDLARAIKESLDAAGNLLAIGRNWVPQTAEANKIQQTAGFYAGQALLKKMTPKEALAAARPDLEQISARIKKSN</sequence>
<dbReference type="GO" id="GO:0042597">
    <property type="term" value="C:periplasmic space"/>
    <property type="evidence" value="ECO:0007669"/>
    <property type="project" value="UniProtKB-SubCell"/>
</dbReference>
<gene>
    <name evidence="5" type="ORF">SAMN04488115_101408</name>
</gene>
<dbReference type="Proteomes" id="UP000236743">
    <property type="component" value="Unassembled WGS sequence"/>
</dbReference>
<dbReference type="InterPro" id="IPR006059">
    <property type="entry name" value="SBP"/>
</dbReference>
<dbReference type="Pfam" id="PF01547">
    <property type="entry name" value="SBP_bac_1"/>
    <property type="match status" value="1"/>
</dbReference>
<name>A0A1H5STE0_9HYPH</name>
<keyword evidence="4" id="KW-0732">Signal</keyword>
<dbReference type="AlphaFoldDB" id="A0A1H5STE0"/>
<reference evidence="5 6" key="1">
    <citation type="submission" date="2016-10" db="EMBL/GenBank/DDBJ databases">
        <authorList>
            <person name="de Groot N.N."/>
        </authorList>
    </citation>
    <scope>NUCLEOTIDE SEQUENCE [LARGE SCALE GENOMIC DNA]</scope>
    <source>
        <strain evidence="5 6">DSM 26656</strain>
    </source>
</reference>
<protein>
    <submittedName>
        <fullName evidence="5">Carbohydrate ABC transporter substrate-binding protein, CUT1 family</fullName>
    </submittedName>
</protein>
<dbReference type="PANTHER" id="PTHR43649:SF12">
    <property type="entry name" value="DIACETYLCHITOBIOSE BINDING PROTEIN DASA"/>
    <property type="match status" value="1"/>
</dbReference>
<evidence type="ECO:0000256" key="2">
    <source>
        <dbReference type="ARBA" id="ARBA00008520"/>
    </source>
</evidence>
<dbReference type="OrthoDB" id="9804061at2"/>
<keyword evidence="6" id="KW-1185">Reference proteome</keyword>
<dbReference type="RefSeq" id="WP_160115649.1">
    <property type="nucleotide sequence ID" value="NZ_FNUY01000001.1"/>
</dbReference>
<dbReference type="CDD" id="cd13585">
    <property type="entry name" value="PBP2_TMBP_like"/>
    <property type="match status" value="1"/>
</dbReference>
<feature type="chain" id="PRO_5009284384" evidence="4">
    <location>
        <begin position="28"/>
        <end position="449"/>
    </location>
</feature>
<dbReference type="Gene3D" id="3.40.190.10">
    <property type="entry name" value="Periplasmic binding protein-like II"/>
    <property type="match status" value="2"/>
</dbReference>
<feature type="signal peptide" evidence="4">
    <location>
        <begin position="1"/>
        <end position="27"/>
    </location>
</feature>
<evidence type="ECO:0000313" key="5">
    <source>
        <dbReference type="EMBL" id="SEF53809.1"/>
    </source>
</evidence>
<organism evidence="5 6">
    <name type="scientific">Bosea lathyri</name>
    <dbReference type="NCBI Taxonomy" id="1036778"/>
    <lineage>
        <taxon>Bacteria</taxon>
        <taxon>Pseudomonadati</taxon>
        <taxon>Pseudomonadota</taxon>
        <taxon>Alphaproteobacteria</taxon>
        <taxon>Hyphomicrobiales</taxon>
        <taxon>Boseaceae</taxon>
        <taxon>Bosea</taxon>
    </lineage>
</organism>
<comment type="subcellular location">
    <subcellularLocation>
        <location evidence="1">Periplasm</location>
    </subcellularLocation>
</comment>
<comment type="similarity">
    <text evidence="2">Belongs to the bacterial solute-binding protein 1 family.</text>
</comment>
<evidence type="ECO:0000256" key="1">
    <source>
        <dbReference type="ARBA" id="ARBA00004418"/>
    </source>
</evidence>
<dbReference type="InterPro" id="IPR050490">
    <property type="entry name" value="Bact_solute-bd_prot1"/>
</dbReference>